<sequence length="550" mass="60844">MFPLPQWVEGGLVLGGIAHDNVQLRLGGELEILQSEEHLARISTTVTTPIGGAGTSIQGPSLSSDLDYKGWLGGDFEGYCTVYDMGFACLAWLYSKVCMLGMALSVNISGLTPVCGPKNLNSEGSGLTPVRGLIAGTYACSQLGSHPGSDFFLGSCIALCILGSVDLVPTIEEYTELLLVPSSSTWIYMPIQRYRTNRELANTLGLRYEVVNPEVCKAGLTWRHASISFDFLASQFSRSQCPWDHIGDFINDLGIVPLVDSLSRDLSIFPALVSETVRSLSYYPIISCEEHDQAFEGVWGCAGYYPSLALRQFGGLQHLPRINDLSPVTFVYTGGTSMLDGIAQVAHYWSCQVTEVDFVDLDSPSDDMVTPEFLRWREEWGSSFLPRSTFRPALEEVRDELRVDRAVQRESEPYYMVQSLKRQGTVDFVLDLLQSSEDAGGTLESTLADTQTRMEEEQLVWTPTRDELDLLLSYTQSLIDSSIVHPHDIVCLRRIVRSCSQRRTLCNRICESGPNMPNVEHLQLLRSLHQVTRVAQSVGVEATVVLGGVR</sequence>
<gene>
    <name evidence="1" type="ORF">FSB_LOCUS4235</name>
</gene>
<proteinExistence type="predicted"/>
<reference evidence="1" key="1">
    <citation type="submission" date="2018-02" db="EMBL/GenBank/DDBJ databases">
        <authorList>
            <person name="Cohen D.B."/>
            <person name="Kent A.D."/>
        </authorList>
    </citation>
    <scope>NUCLEOTIDE SEQUENCE</scope>
</reference>
<accession>A0A2N9ENJ9</accession>
<dbReference type="AlphaFoldDB" id="A0A2N9ENJ9"/>
<evidence type="ECO:0000313" key="1">
    <source>
        <dbReference type="EMBL" id="SPC76353.1"/>
    </source>
</evidence>
<dbReference type="EMBL" id="OIVN01000214">
    <property type="protein sequence ID" value="SPC76353.1"/>
    <property type="molecule type" value="Genomic_DNA"/>
</dbReference>
<name>A0A2N9ENJ9_FAGSY</name>
<organism evidence="1">
    <name type="scientific">Fagus sylvatica</name>
    <name type="common">Beechnut</name>
    <dbReference type="NCBI Taxonomy" id="28930"/>
    <lineage>
        <taxon>Eukaryota</taxon>
        <taxon>Viridiplantae</taxon>
        <taxon>Streptophyta</taxon>
        <taxon>Embryophyta</taxon>
        <taxon>Tracheophyta</taxon>
        <taxon>Spermatophyta</taxon>
        <taxon>Magnoliopsida</taxon>
        <taxon>eudicotyledons</taxon>
        <taxon>Gunneridae</taxon>
        <taxon>Pentapetalae</taxon>
        <taxon>rosids</taxon>
        <taxon>fabids</taxon>
        <taxon>Fagales</taxon>
        <taxon>Fagaceae</taxon>
        <taxon>Fagus</taxon>
    </lineage>
</organism>
<protein>
    <submittedName>
        <fullName evidence="1">Uncharacterized protein</fullName>
    </submittedName>
</protein>